<sequence length="427" mass="46811">MMLSSIYALGRATTWAYDALGRPRSRVDRDGAQRVTTTWTWDTAAHGIGKLHALASPDGEKTYAYTDRGQLDTLSLRIDGERAPLEAKLRYDELGRVEAITYPSPVGAAPFAVTYDHDAHGYGIAVPRQLHRRRPSFHPCTSGRGRDHGRARPSSLPSKRPELPQIDLNGALARPPPLQVRLHRLEIPVHGLLEAADEQPPERLHEPPHPGDLAIHPEQRPGALGLEDVAKAVFPAPRRALLPVDEEVQALAGLRRRDLEQLGRLLAEHLAGLSPHRALAGDVARELLHPHEIRHPVAEGVDVGREPEDVLGGRIESLFNGEPERHLVLLLGWPAHRAIVPEPLHPRQRARRARIAVPMRAARRRPTSAPGRARPGADVGDRGAQPFLPGGSSMPRSPVAPCIGRRSTIFRPASRPCACAAVRWLPA</sequence>
<dbReference type="Proteomes" id="UP000295497">
    <property type="component" value="Chromosome"/>
</dbReference>
<dbReference type="Pfam" id="PF05593">
    <property type="entry name" value="RHS_repeat"/>
    <property type="match status" value="1"/>
</dbReference>
<evidence type="ECO:0000313" key="2">
    <source>
        <dbReference type="EMBL" id="AUX29375.1"/>
    </source>
</evidence>
<dbReference type="Gene3D" id="2.180.10.10">
    <property type="entry name" value="RHS repeat-associated core"/>
    <property type="match status" value="1"/>
</dbReference>
<feature type="region of interest" description="Disordered" evidence="1">
    <location>
        <begin position="133"/>
        <end position="163"/>
    </location>
</feature>
<evidence type="ECO:0000313" key="3">
    <source>
        <dbReference type="Proteomes" id="UP000295497"/>
    </source>
</evidence>
<reference evidence="2 3" key="1">
    <citation type="submission" date="2015-09" db="EMBL/GenBank/DDBJ databases">
        <title>Sorangium comparison.</title>
        <authorList>
            <person name="Zaburannyi N."/>
            <person name="Bunk B."/>
            <person name="Overmann J."/>
            <person name="Mueller R."/>
        </authorList>
    </citation>
    <scope>NUCLEOTIDE SEQUENCE [LARGE SCALE GENOMIC DNA]</scope>
    <source>
        <strain evidence="2 3">So ce836</strain>
    </source>
</reference>
<dbReference type="InterPro" id="IPR006530">
    <property type="entry name" value="YD"/>
</dbReference>
<name>A0A4P2QHN6_SORCE</name>
<dbReference type="NCBIfam" id="TIGR01643">
    <property type="entry name" value="YD_repeat_2x"/>
    <property type="match status" value="1"/>
</dbReference>
<evidence type="ECO:0000256" key="1">
    <source>
        <dbReference type="SAM" id="MobiDB-lite"/>
    </source>
</evidence>
<gene>
    <name evidence="2" type="ORF">SOCE836_014650</name>
</gene>
<proteinExistence type="predicted"/>
<protein>
    <recommendedName>
        <fullName evidence="4">YD repeat-containing protein</fullName>
    </recommendedName>
</protein>
<dbReference type="InterPro" id="IPR031325">
    <property type="entry name" value="RHS_repeat"/>
</dbReference>
<evidence type="ECO:0008006" key="4">
    <source>
        <dbReference type="Google" id="ProtNLM"/>
    </source>
</evidence>
<feature type="region of interest" description="Disordered" evidence="1">
    <location>
        <begin position="360"/>
        <end position="399"/>
    </location>
</feature>
<accession>A0A4P2QHN6</accession>
<dbReference type="EMBL" id="CP012672">
    <property type="protein sequence ID" value="AUX29375.1"/>
    <property type="molecule type" value="Genomic_DNA"/>
</dbReference>
<organism evidence="2 3">
    <name type="scientific">Sorangium cellulosum</name>
    <name type="common">Polyangium cellulosum</name>
    <dbReference type="NCBI Taxonomy" id="56"/>
    <lineage>
        <taxon>Bacteria</taxon>
        <taxon>Pseudomonadati</taxon>
        <taxon>Myxococcota</taxon>
        <taxon>Polyangia</taxon>
        <taxon>Polyangiales</taxon>
        <taxon>Polyangiaceae</taxon>
        <taxon>Sorangium</taxon>
    </lineage>
</organism>
<dbReference type="AlphaFoldDB" id="A0A4P2QHN6"/>